<gene>
    <name evidence="1" type="ORF">ABII15_30180</name>
</gene>
<protein>
    <recommendedName>
        <fullName evidence="2">Membrane-associated oxidoreductase</fullName>
    </recommendedName>
</protein>
<evidence type="ECO:0000313" key="1">
    <source>
        <dbReference type="EMBL" id="XCJ73973.1"/>
    </source>
</evidence>
<sequence length="567" mass="58404">MSTTNTAVGRRTSPGAYPAEDVLGRAFADGAEADLTGAASSTSGAGTAARTVRAAVLADLLRGGAGTGGGRALRLRGALVSGSLDLTGGGLAPEVLRIDFEDCVFDAPLVCRDAALPGLVLRRCRVPAVEADRVRAQGPLELRGCVVPGGVRLERARAETDVVVSESVLGPAADGAALAGAGLMVTGVLDLTGVRASGVVQLGGARIAGPVRMTDAAIRVPGADAVVLDRAVLGDRLMARRLVVEGGLRMFNADVAGGVQLTGARLDRPDGIVFGASGASVRGAVWCSEPFTARGEVRLAGAELRTRLDLTGARLGHPGGAVALRLDRMSASDVGLEGLHVASGSVSAAGIHVRDTLDLRVDRVTDLDLAQGTVGMLLDDPAHWPDRTGLAGLTYGSLHPLLPAPARLGWLARDPSAEAATQPYAQLAQHYVSLGLPLDARRIRYASQVRHRAGLRGMARLWEGLLQVTVGFGFRPWRALGWLAALVVVGTAVFGRFPPTALEPEKAPRFHAAAYTLDLLLPLVSLGQESAFQPSGAVQWLSYALTGVGWVLASAVGLGLGRSLSGG</sequence>
<name>A0AAU8J0P4_9ACTN</name>
<dbReference type="KEGG" id="stac:ABII15_30180"/>
<evidence type="ECO:0008006" key="2">
    <source>
        <dbReference type="Google" id="ProtNLM"/>
    </source>
</evidence>
<proteinExistence type="predicted"/>
<reference evidence="1" key="1">
    <citation type="submission" date="2024-06" db="EMBL/GenBank/DDBJ databases">
        <title>Streptomyces sp. strain HUAS MG91 genome sequences.</title>
        <authorList>
            <person name="Mo P."/>
        </authorList>
    </citation>
    <scope>NUCLEOTIDE SEQUENCE</scope>
    <source>
        <strain evidence="1">HUAS MG91</strain>
    </source>
</reference>
<dbReference type="RefSeq" id="WP_353945421.1">
    <property type="nucleotide sequence ID" value="NZ_CP159534.1"/>
</dbReference>
<accession>A0AAU8J0P4</accession>
<dbReference type="EMBL" id="CP159534">
    <property type="protein sequence ID" value="XCJ73973.1"/>
    <property type="molecule type" value="Genomic_DNA"/>
</dbReference>
<organism evidence="1">
    <name type="scientific">Streptomyces tabacisoli</name>
    <dbReference type="NCBI Taxonomy" id="3156398"/>
    <lineage>
        <taxon>Bacteria</taxon>
        <taxon>Bacillati</taxon>
        <taxon>Actinomycetota</taxon>
        <taxon>Actinomycetes</taxon>
        <taxon>Kitasatosporales</taxon>
        <taxon>Streptomycetaceae</taxon>
        <taxon>Streptomyces</taxon>
    </lineage>
</organism>
<dbReference type="AlphaFoldDB" id="A0AAU8J0P4"/>